<evidence type="ECO:0000256" key="3">
    <source>
        <dbReference type="ARBA" id="ARBA00022448"/>
    </source>
</evidence>
<evidence type="ECO:0000256" key="2">
    <source>
        <dbReference type="ARBA" id="ARBA00006434"/>
    </source>
</evidence>
<feature type="transmembrane region" description="Helical" evidence="8">
    <location>
        <begin position="187"/>
        <end position="208"/>
    </location>
</feature>
<reference evidence="9" key="1">
    <citation type="submission" date="2022-11" db="EMBL/GenBank/DDBJ databases">
        <title>Minimal conservation of predation-associated metabolite biosynthetic gene clusters underscores biosynthetic potential of Myxococcota including descriptions for ten novel species: Archangium lansinium sp. nov., Myxococcus landrumus sp. nov., Nannocystis bai.</title>
        <authorList>
            <person name="Ahearne A."/>
            <person name="Stevens C."/>
            <person name="Dowd S."/>
        </authorList>
    </citation>
    <scope>NUCLEOTIDE SEQUENCE</scope>
    <source>
        <strain evidence="9">Fl3</strain>
    </source>
</reference>
<accession>A0ABY7H9I6</accession>
<dbReference type="Gene3D" id="1.20.1730.10">
    <property type="entry name" value="Sodium/glucose cotransporter"/>
    <property type="match status" value="1"/>
</dbReference>
<feature type="transmembrane region" description="Helical" evidence="8">
    <location>
        <begin position="458"/>
        <end position="479"/>
    </location>
</feature>
<comment type="subcellular location">
    <subcellularLocation>
        <location evidence="1">Membrane</location>
        <topology evidence="1">Multi-pass membrane protein</topology>
    </subcellularLocation>
</comment>
<evidence type="ECO:0000256" key="8">
    <source>
        <dbReference type="SAM" id="Phobius"/>
    </source>
</evidence>
<evidence type="ECO:0000256" key="5">
    <source>
        <dbReference type="ARBA" id="ARBA00022989"/>
    </source>
</evidence>
<dbReference type="EMBL" id="CP114040">
    <property type="protein sequence ID" value="WAS95931.1"/>
    <property type="molecule type" value="Genomic_DNA"/>
</dbReference>
<feature type="transmembrane region" description="Helical" evidence="8">
    <location>
        <begin position="374"/>
        <end position="393"/>
    </location>
</feature>
<dbReference type="PROSITE" id="PS50283">
    <property type="entry name" value="NA_SOLUT_SYMP_3"/>
    <property type="match status" value="1"/>
</dbReference>
<evidence type="ECO:0000256" key="1">
    <source>
        <dbReference type="ARBA" id="ARBA00004141"/>
    </source>
</evidence>
<dbReference type="InterPro" id="IPR001734">
    <property type="entry name" value="Na/solute_symporter"/>
</dbReference>
<feature type="transmembrane region" description="Helical" evidence="8">
    <location>
        <begin position="77"/>
        <end position="96"/>
    </location>
</feature>
<organism evidence="9 10">
    <name type="scientific">Nannocystis punicea</name>
    <dbReference type="NCBI Taxonomy" id="2995304"/>
    <lineage>
        <taxon>Bacteria</taxon>
        <taxon>Pseudomonadati</taxon>
        <taxon>Myxococcota</taxon>
        <taxon>Polyangia</taxon>
        <taxon>Nannocystales</taxon>
        <taxon>Nannocystaceae</taxon>
        <taxon>Nannocystis</taxon>
    </lineage>
</organism>
<dbReference type="PANTHER" id="PTHR48086">
    <property type="entry name" value="SODIUM/PROLINE SYMPORTER-RELATED"/>
    <property type="match status" value="1"/>
</dbReference>
<feature type="transmembrane region" description="Helical" evidence="8">
    <location>
        <begin position="6"/>
        <end position="26"/>
    </location>
</feature>
<feature type="transmembrane region" description="Helical" evidence="8">
    <location>
        <begin position="123"/>
        <end position="141"/>
    </location>
</feature>
<sequence>MADMGAVAPYAVFAYLAASLAIGLIAGRRGSGGADDFVTGERSFGPVLMYFVMGAMIFSAYALLGTPQRVISKGSDAFYMLAYGAAAFVPVFYFGARVRRMGARLGLVTQAELIGARYDSRRVTTVMGAASLLAFIPYLAIQFKGAGIVMHHALGWSPLLGAAVVYATVAIYVMFGGMRGVGWTNVLQGVAMLAVVWWLGLAIPGQLFGGVAPMFDRVIAEHPEYLTLPGPAPGTSSFQYTAEIVMSTLGFAMWPQVFMKCFTGRSARAVQYSAVTYPSFLVFLIPLLFLGYAALLLPGAPRDEGVLLWLVSRPEVGGPWVFAAFCTAVLAASMSTGDSLLHGGASILVRDVLVSGLGLPLSEQAQTRLMRMGVVVLFALGLGMLIVASKLSIVDLLLLAYAVPVQFLPPVILGLYWRRANRVAAEAGLFVGLGVAFALFLAKILAPGLYAWCNPLDLQIGAVGLVLNAITMFVLSLTTPPMAQSHLQRFEFRSP</sequence>
<feature type="transmembrane region" description="Helical" evidence="8">
    <location>
        <begin position="429"/>
        <end position="452"/>
    </location>
</feature>
<feature type="transmembrane region" description="Helical" evidence="8">
    <location>
        <begin position="320"/>
        <end position="341"/>
    </location>
</feature>
<evidence type="ECO:0000313" key="9">
    <source>
        <dbReference type="EMBL" id="WAS95931.1"/>
    </source>
</evidence>
<protein>
    <submittedName>
        <fullName evidence="9">Sodium:solute symporter family protein</fullName>
    </submittedName>
</protein>
<dbReference type="CDD" id="cd10322">
    <property type="entry name" value="SLC5sbd"/>
    <property type="match status" value="1"/>
</dbReference>
<keyword evidence="3" id="KW-0813">Transport</keyword>
<dbReference type="InterPro" id="IPR038377">
    <property type="entry name" value="Na/Glc_symporter_sf"/>
</dbReference>
<comment type="similarity">
    <text evidence="2 7">Belongs to the sodium:solute symporter (SSF) (TC 2.A.21) family.</text>
</comment>
<keyword evidence="10" id="KW-1185">Reference proteome</keyword>
<evidence type="ECO:0000256" key="6">
    <source>
        <dbReference type="ARBA" id="ARBA00023136"/>
    </source>
</evidence>
<evidence type="ECO:0000256" key="7">
    <source>
        <dbReference type="RuleBase" id="RU362091"/>
    </source>
</evidence>
<keyword evidence="5 8" id="KW-1133">Transmembrane helix</keyword>
<keyword evidence="4 8" id="KW-0812">Transmembrane</keyword>
<name>A0ABY7H9I6_9BACT</name>
<evidence type="ECO:0000313" key="10">
    <source>
        <dbReference type="Proteomes" id="UP001164459"/>
    </source>
</evidence>
<dbReference type="RefSeq" id="WP_269038275.1">
    <property type="nucleotide sequence ID" value="NZ_CP114040.1"/>
</dbReference>
<proteinExistence type="inferred from homology"/>
<evidence type="ECO:0000256" key="4">
    <source>
        <dbReference type="ARBA" id="ARBA00022692"/>
    </source>
</evidence>
<feature type="transmembrane region" description="Helical" evidence="8">
    <location>
        <begin position="153"/>
        <end position="175"/>
    </location>
</feature>
<feature type="transmembrane region" description="Helical" evidence="8">
    <location>
        <begin position="47"/>
        <end position="65"/>
    </location>
</feature>
<keyword evidence="6 8" id="KW-0472">Membrane</keyword>
<feature type="transmembrane region" description="Helical" evidence="8">
    <location>
        <begin position="280"/>
        <end position="300"/>
    </location>
</feature>
<gene>
    <name evidence="9" type="ORF">O0S08_07180</name>
</gene>
<dbReference type="PANTHER" id="PTHR48086:SF8">
    <property type="entry name" value="MONOCARBOXYLIC ACID PERMEASE"/>
    <property type="match status" value="1"/>
</dbReference>
<feature type="transmembrane region" description="Helical" evidence="8">
    <location>
        <begin position="399"/>
        <end position="417"/>
    </location>
</feature>
<dbReference type="Proteomes" id="UP001164459">
    <property type="component" value="Chromosome"/>
</dbReference>
<dbReference type="Pfam" id="PF00474">
    <property type="entry name" value="SSF"/>
    <property type="match status" value="1"/>
</dbReference>
<dbReference type="InterPro" id="IPR050277">
    <property type="entry name" value="Sodium:Solute_Symporter"/>
</dbReference>